<name>A0A1X1RDY1_MYCFA</name>
<dbReference type="Proteomes" id="UP000193484">
    <property type="component" value="Unassembled WGS sequence"/>
</dbReference>
<evidence type="ECO:0000313" key="2">
    <source>
        <dbReference type="Proteomes" id="UP000193484"/>
    </source>
</evidence>
<dbReference type="EMBL" id="LQOJ01000036">
    <property type="protein sequence ID" value="ORV03636.1"/>
    <property type="molecule type" value="Genomic_DNA"/>
</dbReference>
<gene>
    <name evidence="1" type="ORF">AWC04_09870</name>
</gene>
<reference evidence="1 2" key="1">
    <citation type="submission" date="2016-01" db="EMBL/GenBank/DDBJ databases">
        <title>The new phylogeny of the genus Mycobacterium.</title>
        <authorList>
            <person name="Tarcisio F."/>
            <person name="Conor M."/>
            <person name="Antonella G."/>
            <person name="Elisabetta G."/>
            <person name="Giulia F.S."/>
            <person name="Sara T."/>
            <person name="Anna F."/>
            <person name="Clotilde B."/>
            <person name="Roberto B."/>
            <person name="Veronica D.S."/>
            <person name="Fabio R."/>
            <person name="Monica P."/>
            <person name="Olivier J."/>
            <person name="Enrico T."/>
            <person name="Nicola S."/>
        </authorList>
    </citation>
    <scope>NUCLEOTIDE SEQUENCE [LARGE SCALE GENOMIC DNA]</scope>
    <source>
        <strain evidence="1 2">DSM 44179</strain>
    </source>
</reference>
<keyword evidence="2" id="KW-1185">Reference proteome</keyword>
<comment type="caution">
    <text evidence="1">The sequence shown here is derived from an EMBL/GenBank/DDBJ whole genome shotgun (WGS) entry which is preliminary data.</text>
</comment>
<sequence>MTAQSQLNGLVILYAYLQRIFVYDMVLATIPGDPPRLPAPDTANLLDRTSAAIGRCDPRAGLPADTVVDMDAVLAAASDAMAARVARPNAPQRERIAAIAGDRFHHRHLVEGLVFWGDRYQPETADRYRQQLLSTRAAAQDLTALVARAADGPLPASDLAQIDTWYESVVATAGNIPKDLALIARLIHSQP</sequence>
<protein>
    <submittedName>
        <fullName evidence="1">Uncharacterized protein</fullName>
    </submittedName>
</protein>
<evidence type="ECO:0000313" key="1">
    <source>
        <dbReference type="EMBL" id="ORV03636.1"/>
    </source>
</evidence>
<proteinExistence type="predicted"/>
<organism evidence="1 2">
    <name type="scientific">Mycolicibacterium fallax</name>
    <name type="common">Mycobacterium fallax</name>
    <dbReference type="NCBI Taxonomy" id="1793"/>
    <lineage>
        <taxon>Bacteria</taxon>
        <taxon>Bacillati</taxon>
        <taxon>Actinomycetota</taxon>
        <taxon>Actinomycetes</taxon>
        <taxon>Mycobacteriales</taxon>
        <taxon>Mycobacteriaceae</taxon>
        <taxon>Mycolicibacterium</taxon>
    </lineage>
</organism>
<dbReference type="AlphaFoldDB" id="A0A1X1RDY1"/>
<dbReference type="OrthoDB" id="4763309at2"/>
<dbReference type="RefSeq" id="WP_085095570.1">
    <property type="nucleotide sequence ID" value="NZ_AP022603.1"/>
</dbReference>
<accession>A0A1X1RDY1</accession>